<evidence type="ECO:0000259" key="1">
    <source>
        <dbReference type="PROSITE" id="PS51819"/>
    </source>
</evidence>
<proteinExistence type="predicted"/>
<keyword evidence="2" id="KW-0223">Dioxygenase</keyword>
<organism evidence="2 3">
    <name type="scientific">Shouchella lehensis G1</name>
    <dbReference type="NCBI Taxonomy" id="1246626"/>
    <lineage>
        <taxon>Bacteria</taxon>
        <taxon>Bacillati</taxon>
        <taxon>Bacillota</taxon>
        <taxon>Bacilli</taxon>
        <taxon>Bacillales</taxon>
        <taxon>Bacillaceae</taxon>
        <taxon>Shouchella</taxon>
    </lineage>
</organism>
<dbReference type="HOGENOM" id="CLU_057821_0_0_9"/>
<dbReference type="eggNOG" id="COG0346">
    <property type="taxonomic scope" value="Bacteria"/>
</dbReference>
<dbReference type="AlphaFoldDB" id="A0A060M7F5"/>
<dbReference type="Pfam" id="PF00903">
    <property type="entry name" value="Glyoxalase"/>
    <property type="match status" value="2"/>
</dbReference>
<evidence type="ECO:0000313" key="2">
    <source>
        <dbReference type="EMBL" id="AIC96004.1"/>
    </source>
</evidence>
<accession>A0A060M7F5</accession>
<dbReference type="InterPro" id="IPR029068">
    <property type="entry name" value="Glyas_Bleomycin-R_OHBP_Dase"/>
</dbReference>
<dbReference type="PATRIC" id="fig|1246626.3.peg.3446"/>
<dbReference type="Gene3D" id="3.10.180.10">
    <property type="entry name" value="2,3-Dihydroxybiphenyl 1,2-Dioxygenase, domain 1"/>
    <property type="match status" value="2"/>
</dbReference>
<dbReference type="KEGG" id="ble:BleG1_3457"/>
<dbReference type="PANTHER" id="PTHR36110">
    <property type="entry name" value="RING-CLEAVING DIOXYGENASE MHQE-RELATED"/>
    <property type="match status" value="1"/>
</dbReference>
<dbReference type="RefSeq" id="WP_038483569.1">
    <property type="nucleotide sequence ID" value="NZ_CP003923.1"/>
</dbReference>
<dbReference type="CDD" id="cd08347">
    <property type="entry name" value="PcpA_C_like"/>
    <property type="match status" value="1"/>
</dbReference>
<feature type="domain" description="VOC" evidence="1">
    <location>
        <begin position="153"/>
        <end position="276"/>
    </location>
</feature>
<feature type="domain" description="VOC" evidence="1">
    <location>
        <begin position="5"/>
        <end position="131"/>
    </location>
</feature>
<dbReference type="PANTHER" id="PTHR36110:SF4">
    <property type="entry name" value="RING-CLEAVING DIOXYGENASE MHQA-RELATED"/>
    <property type="match status" value="1"/>
</dbReference>
<dbReference type="InterPro" id="IPR004360">
    <property type="entry name" value="Glyas_Fos-R_dOase_dom"/>
</dbReference>
<gene>
    <name evidence="2" type="ORF">BleG1_3457</name>
</gene>
<dbReference type="OrthoDB" id="9785698at2"/>
<name>A0A060M7F5_9BACI</name>
<dbReference type="PROSITE" id="PS51819">
    <property type="entry name" value="VOC"/>
    <property type="match status" value="2"/>
</dbReference>
<dbReference type="GO" id="GO:0051213">
    <property type="term" value="F:dioxygenase activity"/>
    <property type="evidence" value="ECO:0007669"/>
    <property type="project" value="UniProtKB-KW"/>
</dbReference>
<keyword evidence="2" id="KW-0560">Oxidoreductase</keyword>
<reference evidence="2 3" key="1">
    <citation type="journal article" date="2014" name="Gene">
        <title>A comparative genomic analysis of the alkalitolerant soil bacterium Bacillus lehensis G1.</title>
        <authorList>
            <person name="Noor Y.M."/>
            <person name="Samsulrizal N.H."/>
            <person name="Jema'on N.A."/>
            <person name="Low K.O."/>
            <person name="Ramli A.N."/>
            <person name="Alias N.I."/>
            <person name="Damis S.I."/>
            <person name="Fuzi S.F."/>
            <person name="Isa M.N."/>
            <person name="Murad A.M."/>
            <person name="Raih M.F."/>
            <person name="Bakar F.D."/>
            <person name="Najimudin N."/>
            <person name="Mahadi N.M."/>
            <person name="Illias R.M."/>
        </authorList>
    </citation>
    <scope>NUCLEOTIDE SEQUENCE [LARGE SCALE GENOMIC DNA]</scope>
    <source>
        <strain evidence="2 3">G1</strain>
    </source>
</reference>
<dbReference type="SUPFAM" id="SSF54593">
    <property type="entry name" value="Glyoxalase/Bleomycin resistance protein/Dihydroxybiphenyl dioxygenase"/>
    <property type="match status" value="1"/>
</dbReference>
<dbReference type="Proteomes" id="UP000027142">
    <property type="component" value="Chromosome"/>
</dbReference>
<dbReference type="STRING" id="1246626.BleG1_3457"/>
<dbReference type="EMBL" id="CP003923">
    <property type="protein sequence ID" value="AIC96004.1"/>
    <property type="molecule type" value="Genomic_DNA"/>
</dbReference>
<protein>
    <submittedName>
        <fullName evidence="2">Ring-cleaving dioxygenase mhqA</fullName>
    </submittedName>
</protein>
<dbReference type="InterPro" id="IPR037523">
    <property type="entry name" value="VOC_core"/>
</dbReference>
<keyword evidence="3" id="KW-1185">Reference proteome</keyword>
<dbReference type="InterPro" id="IPR052537">
    <property type="entry name" value="Extradiol_RC_dioxygenase"/>
</dbReference>
<sequence>MKLHGHHHVSSLTANAERNLAFYRNILGMKLVKKTVNQDNTSNYHLFYADAKGSPGTEVTFFEIPLLAQRREGTNRIYEIGLLVSSRASLQFWLERFKAYQVEHEDIRDRNGVLVLPFQDPDGHRMSLIVDESAAPVLENGTDDVPGEHAIIGLGPATLQVRYAEPTAQVLTDVLGYTKSGHYKNGEYAVHVFQVGESGLAGEIHVEENKDLPKAREGRGSVHHIAFRVKTEEELHQWVEHIEKEGFTTSGFVDRYYFKSLYFREPNGILYELATDGPGFDIDESVEEFGKALSLPPFLEPKRKDIEAKLKPLRT</sequence>
<evidence type="ECO:0000313" key="3">
    <source>
        <dbReference type="Proteomes" id="UP000027142"/>
    </source>
</evidence>